<evidence type="ECO:0000313" key="2">
    <source>
        <dbReference type="Proteomes" id="UP000030689"/>
    </source>
</evidence>
<dbReference type="Gramene" id="ESQ48867">
    <property type="protein sequence ID" value="ESQ48867"/>
    <property type="gene ID" value="EUTSA_v10021954mg"/>
</dbReference>
<dbReference type="KEGG" id="eus:EUTSA_v10021954mg"/>
<sequence length="130" mass="15076">MKDMKKRTVRNLSYITSVRTLKQAIALHKSNIDHIAKSFLRQQHLRTLMTKNFYRVLRSFLSEFEEKTYTWSGRFCCLTHDGRCGGYLRRKLHLIGSSSSVSSRYIGGADEVVALNENGKLKKLFWNSLS</sequence>
<organism evidence="1 2">
    <name type="scientific">Eutrema salsugineum</name>
    <name type="common">Saltwater cress</name>
    <name type="synonym">Sisymbrium salsugineum</name>
    <dbReference type="NCBI Taxonomy" id="72664"/>
    <lineage>
        <taxon>Eukaryota</taxon>
        <taxon>Viridiplantae</taxon>
        <taxon>Streptophyta</taxon>
        <taxon>Embryophyta</taxon>
        <taxon>Tracheophyta</taxon>
        <taxon>Spermatophyta</taxon>
        <taxon>Magnoliopsida</taxon>
        <taxon>eudicotyledons</taxon>
        <taxon>Gunneridae</taxon>
        <taxon>Pentapetalae</taxon>
        <taxon>rosids</taxon>
        <taxon>malvids</taxon>
        <taxon>Brassicales</taxon>
        <taxon>Brassicaceae</taxon>
        <taxon>Eutremeae</taxon>
        <taxon>Eutrema</taxon>
    </lineage>
</organism>
<name>V4M210_EUTSA</name>
<keyword evidence="2" id="KW-1185">Reference proteome</keyword>
<gene>
    <name evidence="1" type="ORF">EUTSA_v10021954mg</name>
</gene>
<protein>
    <submittedName>
        <fullName evidence="1">Uncharacterized protein</fullName>
    </submittedName>
</protein>
<reference evidence="1 2" key="1">
    <citation type="journal article" date="2013" name="Front. Plant Sci.">
        <title>The Reference Genome of the Halophytic Plant Eutrema salsugineum.</title>
        <authorList>
            <person name="Yang R."/>
            <person name="Jarvis D.E."/>
            <person name="Chen H."/>
            <person name="Beilstein M.A."/>
            <person name="Grimwood J."/>
            <person name="Jenkins J."/>
            <person name="Shu S."/>
            <person name="Prochnik S."/>
            <person name="Xin M."/>
            <person name="Ma C."/>
            <person name="Schmutz J."/>
            <person name="Wing R.A."/>
            <person name="Mitchell-Olds T."/>
            <person name="Schumaker K.S."/>
            <person name="Wang X."/>
        </authorList>
    </citation>
    <scope>NUCLEOTIDE SEQUENCE [LARGE SCALE GENOMIC DNA]</scope>
</reference>
<dbReference type="EMBL" id="KI517408">
    <property type="protein sequence ID" value="ESQ48867.1"/>
    <property type="molecule type" value="Genomic_DNA"/>
</dbReference>
<evidence type="ECO:0000313" key="1">
    <source>
        <dbReference type="EMBL" id="ESQ48867.1"/>
    </source>
</evidence>
<accession>V4M210</accession>
<dbReference type="Proteomes" id="UP000030689">
    <property type="component" value="Unassembled WGS sequence"/>
</dbReference>
<dbReference type="AlphaFoldDB" id="V4M210"/>
<proteinExistence type="predicted"/>